<dbReference type="Proteomes" id="UP000298738">
    <property type="component" value="Chromosome"/>
</dbReference>
<reference evidence="3 4" key="2">
    <citation type="submission" date="2019-05" db="EMBL/GenBank/DDBJ databases">
        <title>Genome evolution of the obligate endosymbiont Buchnera aphidicola.</title>
        <authorList>
            <person name="Moran N.A."/>
        </authorList>
    </citation>
    <scope>NUCLEOTIDE SEQUENCE [LARGE SCALE GENOMIC DNA]</scope>
    <source>
        <strain evidence="3 4">Hla</strain>
    </source>
</reference>
<feature type="domain" description="AB hydrolase-1" evidence="2">
    <location>
        <begin position="12"/>
        <end position="214"/>
    </location>
</feature>
<dbReference type="OrthoDB" id="9780744at2"/>
<dbReference type="GO" id="GO:0016020">
    <property type="term" value="C:membrane"/>
    <property type="evidence" value="ECO:0007669"/>
    <property type="project" value="TreeGrafter"/>
</dbReference>
<dbReference type="RefSeq" id="WP_158358126.1">
    <property type="nucleotide sequence ID" value="NZ_CP034876.1"/>
</dbReference>
<protein>
    <submittedName>
        <fullName evidence="3">Pimeloyl-[acyl-carrier protein] methyl ester esterase</fullName>
        <ecNumber evidence="3">3.1.1.1</ecNumber>
    </submittedName>
</protein>
<evidence type="ECO:0000313" key="3">
    <source>
        <dbReference type="EMBL" id="QCI21252.1"/>
    </source>
</evidence>
<dbReference type="GO" id="GO:0106435">
    <property type="term" value="F:carboxylesterase activity"/>
    <property type="evidence" value="ECO:0007669"/>
    <property type="project" value="UniProtKB-EC"/>
</dbReference>
<dbReference type="InterPro" id="IPR029058">
    <property type="entry name" value="AB_hydrolase_fold"/>
</dbReference>
<accession>A0A4D6XU37</accession>
<evidence type="ECO:0000259" key="2">
    <source>
        <dbReference type="Pfam" id="PF00561"/>
    </source>
</evidence>
<dbReference type="PANTHER" id="PTHR43798">
    <property type="entry name" value="MONOACYLGLYCEROL LIPASE"/>
    <property type="match status" value="1"/>
</dbReference>
<reference evidence="3 4" key="1">
    <citation type="submission" date="2018-12" db="EMBL/GenBank/DDBJ databases">
        <authorList>
            <person name="Chong R.A."/>
        </authorList>
    </citation>
    <scope>NUCLEOTIDE SEQUENCE [LARGE SCALE GENOMIC DNA]</scope>
    <source>
        <strain evidence="3 4">Hla</strain>
    </source>
</reference>
<dbReference type="PANTHER" id="PTHR43798:SF31">
    <property type="entry name" value="AB HYDROLASE SUPERFAMILY PROTEIN YCLE"/>
    <property type="match status" value="1"/>
</dbReference>
<dbReference type="Pfam" id="PF00561">
    <property type="entry name" value="Abhydrolase_1"/>
    <property type="match status" value="1"/>
</dbReference>
<dbReference type="EMBL" id="CP034876">
    <property type="protein sequence ID" value="QCI21252.1"/>
    <property type="molecule type" value="Genomic_DNA"/>
</dbReference>
<name>A0A4D6XU37_9GAMM</name>
<dbReference type="Gene3D" id="3.40.50.1820">
    <property type="entry name" value="alpha/beta hydrolase"/>
    <property type="match status" value="1"/>
</dbReference>
<sequence>MVVYYSKTPFFFKFYLIDLPGCGINQHMSSIKIEEIIEILYNKMPKNSIWLGWSIGGLIASRFVLSYPEHTLALITVASSPCFVEKKNWPGIKKYTAYKFYSDLQTNYFKTINNFFYLQQKYTKKYFYNSNKLKEIILSQSQPNREFLKNGLEIICSIDLRLEMTLIKVPFLRIYGSIDGLVPKEIKNILDKIWLNTDSVIIKQAAHIPHVSHPKEFCSILLNFKNLL</sequence>
<dbReference type="InterPro" id="IPR050266">
    <property type="entry name" value="AB_hydrolase_sf"/>
</dbReference>
<dbReference type="EC" id="3.1.1.1" evidence="3"/>
<keyword evidence="1 3" id="KW-0378">Hydrolase</keyword>
<proteinExistence type="predicted"/>
<dbReference type="AlphaFoldDB" id="A0A4D6XU37"/>
<dbReference type="SUPFAM" id="SSF53474">
    <property type="entry name" value="alpha/beta-Hydrolases"/>
    <property type="match status" value="1"/>
</dbReference>
<dbReference type="InterPro" id="IPR000073">
    <property type="entry name" value="AB_hydrolase_1"/>
</dbReference>
<evidence type="ECO:0000313" key="4">
    <source>
        <dbReference type="Proteomes" id="UP000298738"/>
    </source>
</evidence>
<evidence type="ECO:0000256" key="1">
    <source>
        <dbReference type="ARBA" id="ARBA00022801"/>
    </source>
</evidence>
<organism evidence="3 4">
    <name type="scientific">Buchnera aphidicola</name>
    <name type="common">Hyperomyzus lactucae</name>
    <dbReference type="NCBI Taxonomy" id="1241860"/>
    <lineage>
        <taxon>Bacteria</taxon>
        <taxon>Pseudomonadati</taxon>
        <taxon>Pseudomonadota</taxon>
        <taxon>Gammaproteobacteria</taxon>
        <taxon>Enterobacterales</taxon>
        <taxon>Erwiniaceae</taxon>
        <taxon>Buchnera</taxon>
    </lineage>
</organism>
<gene>
    <name evidence="3" type="ORF">D9V68_02790</name>
</gene>